<evidence type="ECO:0000256" key="3">
    <source>
        <dbReference type="ARBA" id="ARBA00022679"/>
    </source>
</evidence>
<name>A0A7H0VGK9_9FLAO</name>
<dbReference type="CDD" id="cd02440">
    <property type="entry name" value="AdoMet_MTases"/>
    <property type="match status" value="1"/>
</dbReference>
<evidence type="ECO:0000313" key="7">
    <source>
        <dbReference type="Proteomes" id="UP000516305"/>
    </source>
</evidence>
<dbReference type="PROSITE" id="PS51608">
    <property type="entry name" value="SAM_MT_UBIE"/>
    <property type="match status" value="1"/>
</dbReference>
<keyword evidence="4 5" id="KW-0949">S-adenosyl-L-methionine</keyword>
<evidence type="ECO:0000313" key="6">
    <source>
        <dbReference type="EMBL" id="QNR24857.1"/>
    </source>
</evidence>
<protein>
    <recommendedName>
        <fullName evidence="5">Demethylmenaquinone methyltransferase</fullName>
        <ecNumber evidence="5">2.1.1.163</ecNumber>
    </recommendedName>
</protein>
<dbReference type="Pfam" id="PF01209">
    <property type="entry name" value="Ubie_methyltran"/>
    <property type="match status" value="1"/>
</dbReference>
<dbReference type="AlphaFoldDB" id="A0A7H0VGK9"/>
<feature type="binding site" evidence="5">
    <location>
        <position position="67"/>
    </location>
    <ligand>
        <name>S-adenosyl-L-methionine</name>
        <dbReference type="ChEBI" id="CHEBI:59789"/>
    </ligand>
</feature>
<dbReference type="EMBL" id="CP060139">
    <property type="protein sequence ID" value="QNR24857.1"/>
    <property type="molecule type" value="Genomic_DNA"/>
</dbReference>
<dbReference type="PROSITE" id="PS01183">
    <property type="entry name" value="UBIE_1"/>
    <property type="match status" value="1"/>
</dbReference>
<feature type="binding site" evidence="5">
    <location>
        <position position="86"/>
    </location>
    <ligand>
        <name>S-adenosyl-L-methionine</name>
        <dbReference type="ChEBI" id="CHEBI:59789"/>
    </ligand>
</feature>
<dbReference type="InterPro" id="IPR029063">
    <property type="entry name" value="SAM-dependent_MTases_sf"/>
</dbReference>
<evidence type="ECO:0000256" key="4">
    <source>
        <dbReference type="ARBA" id="ARBA00022691"/>
    </source>
</evidence>
<organism evidence="6 7">
    <name type="scientific">Croceimicrobium hydrocarbonivorans</name>
    <dbReference type="NCBI Taxonomy" id="2761580"/>
    <lineage>
        <taxon>Bacteria</taxon>
        <taxon>Pseudomonadati</taxon>
        <taxon>Bacteroidota</taxon>
        <taxon>Flavobacteriia</taxon>
        <taxon>Flavobacteriales</taxon>
        <taxon>Owenweeksiaceae</taxon>
        <taxon>Croceimicrobium</taxon>
    </lineage>
</organism>
<sequence length="241" mass="26888">MSQEVKPYQADGSKKEQVAEMFDNISKRYDLLNHVLSLSIDKGWRKKVVKMVKARNPEMILDVATGTADLAIALEKSGAQAITGIDISNGMLEVGRKKVADKGLSKLITLKQADSENLPFADNTFDAITVAFGVRNFENLKQGLKEMYRVLKPGGHLVVLEFSQPQAFPMKQLYNFYFKNILPGIGKLISKDSRAYTYLPESVQAFPHGEAFMKIMGECQYKRGARIPLTFGIASIYEGIK</sequence>
<dbReference type="Proteomes" id="UP000516305">
    <property type="component" value="Chromosome"/>
</dbReference>
<evidence type="ECO:0000256" key="2">
    <source>
        <dbReference type="ARBA" id="ARBA00022603"/>
    </source>
</evidence>
<reference evidence="6 7" key="1">
    <citation type="submission" date="2020-08" db="EMBL/GenBank/DDBJ databases">
        <title>Croceimicrobium hydrocarbonivorans gen. nov., sp. nov., a novel marine bacterium isolated from a bacterial consortium that degrades polyethylene terephthalate.</title>
        <authorList>
            <person name="Liu R."/>
        </authorList>
    </citation>
    <scope>NUCLEOTIDE SEQUENCE [LARGE SCALE GENOMIC DNA]</scope>
    <source>
        <strain evidence="6 7">A20-9</strain>
    </source>
</reference>
<comment type="pathway">
    <text evidence="5">Quinol/quinone metabolism; menaquinone biosynthesis; menaquinol from 1,4-dihydroxy-2-naphthoate: step 2/2.</text>
</comment>
<dbReference type="PROSITE" id="PS01184">
    <property type="entry name" value="UBIE_2"/>
    <property type="match status" value="1"/>
</dbReference>
<dbReference type="NCBIfam" id="NF001244">
    <property type="entry name" value="PRK00216.1-5"/>
    <property type="match status" value="1"/>
</dbReference>
<gene>
    <name evidence="6" type="primary">ubiE</name>
    <name evidence="5" type="synonym">menG</name>
    <name evidence="6" type="ORF">H4K34_03170</name>
</gene>
<feature type="binding site" evidence="5">
    <location>
        <begin position="114"/>
        <end position="115"/>
    </location>
    <ligand>
        <name>S-adenosyl-L-methionine</name>
        <dbReference type="ChEBI" id="CHEBI:59789"/>
    </ligand>
</feature>
<dbReference type="InterPro" id="IPR023576">
    <property type="entry name" value="UbiE/COQ5_MeTrFase_CS"/>
</dbReference>
<dbReference type="KEGG" id="chyd:H4K34_03170"/>
<dbReference type="GO" id="GO:0009234">
    <property type="term" value="P:menaquinone biosynthetic process"/>
    <property type="evidence" value="ECO:0007669"/>
    <property type="project" value="UniProtKB-UniRule"/>
</dbReference>
<dbReference type="NCBIfam" id="TIGR01934">
    <property type="entry name" value="MenG_MenH_UbiE"/>
    <property type="match status" value="1"/>
</dbReference>
<keyword evidence="3 5" id="KW-0808">Transferase</keyword>
<comment type="function">
    <text evidence="5">Methyltransferase required for the conversion of demethylmenaquinol (DMKH2) to menaquinol (MKH2).</text>
</comment>
<dbReference type="UniPathway" id="UPA00079">
    <property type="reaction ID" value="UER00169"/>
</dbReference>
<proteinExistence type="inferred from homology"/>
<dbReference type="RefSeq" id="WP_210759384.1">
    <property type="nucleotide sequence ID" value="NZ_CP060139.1"/>
</dbReference>
<accession>A0A7H0VGK9</accession>
<dbReference type="HAMAP" id="MF_01813">
    <property type="entry name" value="MenG_UbiE_methyltr"/>
    <property type="match status" value="1"/>
</dbReference>
<dbReference type="PANTHER" id="PTHR43591:SF24">
    <property type="entry name" value="2-METHOXY-6-POLYPRENYL-1,4-BENZOQUINOL METHYLASE, MITOCHONDRIAL"/>
    <property type="match status" value="1"/>
</dbReference>
<dbReference type="InterPro" id="IPR004033">
    <property type="entry name" value="UbiE/COQ5_MeTrFase"/>
</dbReference>
<keyword evidence="7" id="KW-1185">Reference proteome</keyword>
<dbReference type="EC" id="2.1.1.163" evidence="5"/>
<keyword evidence="1 5" id="KW-0474">Menaquinone biosynthesis</keyword>
<evidence type="ECO:0000256" key="1">
    <source>
        <dbReference type="ARBA" id="ARBA00022428"/>
    </source>
</evidence>
<dbReference type="Gene3D" id="3.40.50.150">
    <property type="entry name" value="Vaccinia Virus protein VP39"/>
    <property type="match status" value="1"/>
</dbReference>
<keyword evidence="2 5" id="KW-0489">Methyltransferase</keyword>
<comment type="catalytic activity">
    <reaction evidence="5">
        <text>a 2-demethylmenaquinol + S-adenosyl-L-methionine = a menaquinol + S-adenosyl-L-homocysteine + H(+)</text>
        <dbReference type="Rhea" id="RHEA:42640"/>
        <dbReference type="Rhea" id="RHEA-COMP:9539"/>
        <dbReference type="Rhea" id="RHEA-COMP:9563"/>
        <dbReference type="ChEBI" id="CHEBI:15378"/>
        <dbReference type="ChEBI" id="CHEBI:18151"/>
        <dbReference type="ChEBI" id="CHEBI:55437"/>
        <dbReference type="ChEBI" id="CHEBI:57856"/>
        <dbReference type="ChEBI" id="CHEBI:59789"/>
        <dbReference type="EC" id="2.1.1.163"/>
    </reaction>
</comment>
<evidence type="ECO:0000256" key="5">
    <source>
        <dbReference type="HAMAP-Rule" id="MF_01813"/>
    </source>
</evidence>
<dbReference type="GO" id="GO:0043770">
    <property type="term" value="F:demethylmenaquinone methyltransferase activity"/>
    <property type="evidence" value="ECO:0007669"/>
    <property type="project" value="UniProtKB-UniRule"/>
</dbReference>
<comment type="caution">
    <text evidence="5">Lacks conserved residue(s) required for the propagation of feature annotation.</text>
</comment>
<comment type="similarity">
    <text evidence="5">Belongs to the class I-like SAM-binding methyltransferase superfamily. MenG/UbiE family.</text>
</comment>
<dbReference type="SUPFAM" id="SSF53335">
    <property type="entry name" value="S-adenosyl-L-methionine-dependent methyltransferases"/>
    <property type="match status" value="1"/>
</dbReference>
<dbReference type="PANTHER" id="PTHR43591">
    <property type="entry name" value="METHYLTRANSFERASE"/>
    <property type="match status" value="1"/>
</dbReference>
<dbReference type="GO" id="GO:0032259">
    <property type="term" value="P:methylation"/>
    <property type="evidence" value="ECO:0007669"/>
    <property type="project" value="UniProtKB-KW"/>
</dbReference>